<feature type="non-terminal residue" evidence="2">
    <location>
        <position position="147"/>
    </location>
</feature>
<feature type="transmembrane region" description="Helical" evidence="1">
    <location>
        <begin position="100"/>
        <end position="121"/>
    </location>
</feature>
<organism evidence="2">
    <name type="scientific">marine metagenome</name>
    <dbReference type="NCBI Taxonomy" id="408172"/>
    <lineage>
        <taxon>unclassified sequences</taxon>
        <taxon>metagenomes</taxon>
        <taxon>ecological metagenomes</taxon>
    </lineage>
</organism>
<keyword evidence="1" id="KW-0472">Membrane</keyword>
<feature type="transmembrane region" description="Helical" evidence="1">
    <location>
        <begin position="76"/>
        <end position="94"/>
    </location>
</feature>
<feature type="transmembrane region" description="Helical" evidence="1">
    <location>
        <begin position="9"/>
        <end position="27"/>
    </location>
</feature>
<evidence type="ECO:0000256" key="1">
    <source>
        <dbReference type="SAM" id="Phobius"/>
    </source>
</evidence>
<dbReference type="NCBIfam" id="NF041646">
    <property type="entry name" value="VC0807_fam"/>
    <property type="match status" value="1"/>
</dbReference>
<keyword evidence="1" id="KW-0812">Transmembrane</keyword>
<gene>
    <name evidence="2" type="ORF">METZ01_LOCUS305852</name>
</gene>
<proteinExistence type="predicted"/>
<evidence type="ECO:0000313" key="2">
    <source>
        <dbReference type="EMBL" id="SVC52998.1"/>
    </source>
</evidence>
<accession>A0A382MXD4</accession>
<protein>
    <submittedName>
        <fullName evidence="2">Uncharacterized protein</fullName>
    </submittedName>
</protein>
<sequence>MQNPKRENIWLNFGFNLILPILILRKGDDWLGDPLAGFLNAPSDGPLVGSVILVLAVLFPIGYGIWDLLRRKRWNIISILGAVSAFLTGGIGLVPGATVAMFAIKEAALPAIFAILTVATLNTKKPLVKLFLYNPDVINVDRVETAL</sequence>
<feature type="transmembrane region" description="Helical" evidence="1">
    <location>
        <begin position="47"/>
        <end position="69"/>
    </location>
</feature>
<keyword evidence="1" id="KW-1133">Transmembrane helix</keyword>
<name>A0A382MXD4_9ZZZZ</name>
<dbReference type="EMBL" id="UINC01096257">
    <property type="protein sequence ID" value="SVC52998.1"/>
    <property type="molecule type" value="Genomic_DNA"/>
</dbReference>
<dbReference type="AlphaFoldDB" id="A0A382MXD4"/>
<reference evidence="2" key="1">
    <citation type="submission" date="2018-05" db="EMBL/GenBank/DDBJ databases">
        <authorList>
            <person name="Lanie J.A."/>
            <person name="Ng W.-L."/>
            <person name="Kazmierczak K.M."/>
            <person name="Andrzejewski T.M."/>
            <person name="Davidsen T.M."/>
            <person name="Wayne K.J."/>
            <person name="Tettelin H."/>
            <person name="Glass J.I."/>
            <person name="Rusch D."/>
            <person name="Podicherti R."/>
            <person name="Tsui H.-C.T."/>
            <person name="Winkler M.E."/>
        </authorList>
    </citation>
    <scope>NUCLEOTIDE SEQUENCE</scope>
</reference>